<evidence type="ECO:0000256" key="3">
    <source>
        <dbReference type="ARBA" id="ARBA00022723"/>
    </source>
</evidence>
<dbReference type="HAMAP" id="MF_00265">
    <property type="entry name" value="VapC_Nob1"/>
    <property type="match status" value="1"/>
</dbReference>
<sequence length="138" mass="15111">MTALFLDPVVLLRAFGAPHPDREACVALLERAQDGEIEFHLSVEGGQEFLFHRLRMAARDDAVAEFDAVDALVTWHDFDAPTLRVSRRIVGEGHARGRDAVHAATALGAGFTEIVSLDRDFDQVPGLRRVHPADVATS</sequence>
<dbReference type="GO" id="GO:0004540">
    <property type="term" value="F:RNA nuclease activity"/>
    <property type="evidence" value="ECO:0007669"/>
    <property type="project" value="InterPro"/>
</dbReference>
<evidence type="ECO:0000256" key="4">
    <source>
        <dbReference type="ARBA" id="ARBA00022801"/>
    </source>
</evidence>
<dbReference type="EMBL" id="BAHD01000039">
    <property type="protein sequence ID" value="GAB96459.1"/>
    <property type="molecule type" value="Genomic_DNA"/>
</dbReference>
<evidence type="ECO:0000256" key="2">
    <source>
        <dbReference type="ARBA" id="ARBA00022722"/>
    </source>
</evidence>
<gene>
    <name evidence="6" type="primary">vapC</name>
    <name evidence="8" type="ORF">KILIM_039_00330</name>
</gene>
<dbReference type="EC" id="3.1.-.-" evidence="6"/>
<dbReference type="SUPFAM" id="SSF88723">
    <property type="entry name" value="PIN domain-like"/>
    <property type="match status" value="1"/>
</dbReference>
<keyword evidence="4 6" id="KW-0378">Hydrolase</keyword>
<comment type="caution">
    <text evidence="8">The sequence shown here is derived from an EMBL/GenBank/DDBJ whole genome shotgun (WGS) entry which is preliminary data.</text>
</comment>
<feature type="domain" description="PIN" evidence="7">
    <location>
        <begin position="5"/>
        <end position="126"/>
    </location>
</feature>
<dbReference type="InterPro" id="IPR029060">
    <property type="entry name" value="PIN-like_dom_sf"/>
</dbReference>
<name>K6XCC7_9MICO</name>
<feature type="binding site" evidence="6">
    <location>
        <position position="99"/>
    </location>
    <ligand>
        <name>Mg(2+)</name>
        <dbReference type="ChEBI" id="CHEBI:18420"/>
    </ligand>
</feature>
<dbReference type="Proteomes" id="UP000008366">
    <property type="component" value="Unassembled WGS sequence"/>
</dbReference>
<dbReference type="GO" id="GO:0000287">
    <property type="term" value="F:magnesium ion binding"/>
    <property type="evidence" value="ECO:0007669"/>
    <property type="project" value="UniProtKB-UniRule"/>
</dbReference>
<evidence type="ECO:0000313" key="9">
    <source>
        <dbReference type="Proteomes" id="UP000008366"/>
    </source>
</evidence>
<keyword evidence="1 6" id="KW-1277">Toxin-antitoxin system</keyword>
<feature type="binding site" evidence="6">
    <location>
        <position position="7"/>
    </location>
    <ligand>
        <name>Mg(2+)</name>
        <dbReference type="ChEBI" id="CHEBI:18420"/>
    </ligand>
</feature>
<protein>
    <recommendedName>
        <fullName evidence="6">Ribonuclease VapC</fullName>
        <shortName evidence="6">RNase VapC</shortName>
        <ecNumber evidence="6">3.1.-.-</ecNumber>
    </recommendedName>
    <alternativeName>
        <fullName evidence="6">Toxin VapC</fullName>
    </alternativeName>
</protein>
<keyword evidence="6" id="KW-0800">Toxin</keyword>
<dbReference type="eggNOG" id="COG1848">
    <property type="taxonomic scope" value="Bacteria"/>
</dbReference>
<dbReference type="OrthoDB" id="5072366at2"/>
<evidence type="ECO:0000313" key="8">
    <source>
        <dbReference type="EMBL" id="GAB96459.1"/>
    </source>
</evidence>
<evidence type="ECO:0000256" key="1">
    <source>
        <dbReference type="ARBA" id="ARBA00022649"/>
    </source>
</evidence>
<dbReference type="InterPro" id="IPR022907">
    <property type="entry name" value="VapC_family"/>
</dbReference>
<reference evidence="8 9" key="1">
    <citation type="submission" date="2012-08" db="EMBL/GenBank/DDBJ databases">
        <title>Whole genome shotgun sequence of Kineosphaera limosa NBRC 100340.</title>
        <authorList>
            <person name="Yoshida I."/>
            <person name="Isaki S."/>
            <person name="Hosoyama A."/>
            <person name="Tsuchikane K."/>
            <person name="Katsumata H."/>
            <person name="Ando Y."/>
            <person name="Ohji S."/>
            <person name="Hamada M."/>
            <person name="Tamura T."/>
            <person name="Yamazoe A."/>
            <person name="Yamazaki S."/>
            <person name="Fujita N."/>
        </authorList>
    </citation>
    <scope>NUCLEOTIDE SEQUENCE [LARGE SCALE GENOMIC DNA]</scope>
    <source>
        <strain evidence="8 9">NBRC 100340</strain>
    </source>
</reference>
<dbReference type="Pfam" id="PF01850">
    <property type="entry name" value="PIN"/>
    <property type="match status" value="1"/>
</dbReference>
<dbReference type="InterPro" id="IPR002716">
    <property type="entry name" value="PIN_dom"/>
</dbReference>
<organism evidence="8 9">
    <name type="scientific">Kineosphaera limosa NBRC 100340</name>
    <dbReference type="NCBI Taxonomy" id="1184609"/>
    <lineage>
        <taxon>Bacteria</taxon>
        <taxon>Bacillati</taxon>
        <taxon>Actinomycetota</taxon>
        <taxon>Actinomycetes</taxon>
        <taxon>Micrococcales</taxon>
        <taxon>Dermatophilaceae</taxon>
        <taxon>Kineosphaera</taxon>
    </lineage>
</organism>
<evidence type="ECO:0000259" key="7">
    <source>
        <dbReference type="Pfam" id="PF01850"/>
    </source>
</evidence>
<keyword evidence="2 6" id="KW-0540">Nuclease</keyword>
<keyword evidence="3 6" id="KW-0479">Metal-binding</keyword>
<comment type="cofactor">
    <cofactor evidence="6">
        <name>Mg(2+)</name>
        <dbReference type="ChEBI" id="CHEBI:18420"/>
    </cofactor>
</comment>
<dbReference type="GO" id="GO:0016787">
    <property type="term" value="F:hydrolase activity"/>
    <property type="evidence" value="ECO:0007669"/>
    <property type="project" value="UniProtKB-KW"/>
</dbReference>
<comment type="function">
    <text evidence="6">Toxic component of a toxin-antitoxin (TA) system. An RNase.</text>
</comment>
<evidence type="ECO:0000256" key="5">
    <source>
        <dbReference type="ARBA" id="ARBA00022842"/>
    </source>
</evidence>
<dbReference type="GO" id="GO:0090729">
    <property type="term" value="F:toxin activity"/>
    <property type="evidence" value="ECO:0007669"/>
    <property type="project" value="UniProtKB-KW"/>
</dbReference>
<proteinExistence type="inferred from homology"/>
<keyword evidence="9" id="KW-1185">Reference proteome</keyword>
<comment type="similarity">
    <text evidence="6">Belongs to the PINc/VapC protein family.</text>
</comment>
<accession>K6XCC7</accession>
<keyword evidence="5 6" id="KW-0460">Magnesium</keyword>
<evidence type="ECO:0000256" key="6">
    <source>
        <dbReference type="HAMAP-Rule" id="MF_00265"/>
    </source>
</evidence>
<dbReference type="AlphaFoldDB" id="K6XCC7"/>
<dbReference type="RefSeq" id="WP_006592991.1">
    <property type="nucleotide sequence ID" value="NZ_BAHD01000039.1"/>
</dbReference>
<dbReference type="Gene3D" id="3.40.50.1010">
    <property type="entry name" value="5'-nuclease"/>
    <property type="match status" value="1"/>
</dbReference>
<dbReference type="STRING" id="1184609.KILIM_039_00330"/>